<keyword evidence="3 6" id="KW-0812">Transmembrane</keyword>
<evidence type="ECO:0000313" key="9">
    <source>
        <dbReference type="Proteomes" id="UP000243719"/>
    </source>
</evidence>
<gene>
    <name evidence="8" type="ORF">SAMN05216551_106131</name>
</gene>
<feature type="transmembrane region" description="Helical" evidence="6">
    <location>
        <begin position="286"/>
        <end position="311"/>
    </location>
</feature>
<evidence type="ECO:0000256" key="4">
    <source>
        <dbReference type="ARBA" id="ARBA00022989"/>
    </source>
</evidence>
<dbReference type="InterPro" id="IPR050638">
    <property type="entry name" value="AA-Vitamin_Transporters"/>
</dbReference>
<sequence length="320" mass="34201">MPVVPNRKNVDASAVAIMLTLCLLWGMQQITIKVAAPHVAPVLQVAIRSAVSTLVVGLVAAAGRWRGWLPGVRGGGFVAGVAFALEFLFIAQGMRYTTAAHMAVFLYTAPLFAALVLHWRLPAERLAPAQWLGIGVAFVGIAVTLLGPDAGPPTGAAQDLDASTMLVGDVFGILAGAAWGMSTVAVRCTRLSEAPAMQSLFYQLLTSTVLLLPLAALTGQTHFAPGPIDWLCLAYQGLVVSFFSYLVWFWILRRYLASRVGVLSFMTPFFGVGLAAWLLHEPLEPRFLVGAALVLAGVFVVNGHVLLASWLRRATPDRGR</sequence>
<feature type="transmembrane region" description="Helical" evidence="6">
    <location>
        <begin position="200"/>
        <end position="221"/>
    </location>
</feature>
<keyword evidence="5 6" id="KW-0472">Membrane</keyword>
<feature type="transmembrane region" description="Helical" evidence="6">
    <location>
        <begin position="12"/>
        <end position="30"/>
    </location>
</feature>
<feature type="transmembrane region" description="Helical" evidence="6">
    <location>
        <begin position="170"/>
        <end position="188"/>
    </location>
</feature>
<feature type="transmembrane region" description="Helical" evidence="6">
    <location>
        <begin position="42"/>
        <end position="62"/>
    </location>
</feature>
<comment type="subcellular location">
    <subcellularLocation>
        <location evidence="1">Membrane</location>
        <topology evidence="1">Multi-pass membrane protein</topology>
    </subcellularLocation>
</comment>
<keyword evidence="9" id="KW-1185">Reference proteome</keyword>
<accession>A0A1H2PQZ2</accession>
<dbReference type="InterPro" id="IPR037185">
    <property type="entry name" value="EmrE-like"/>
</dbReference>
<evidence type="ECO:0000259" key="7">
    <source>
        <dbReference type="Pfam" id="PF00892"/>
    </source>
</evidence>
<dbReference type="Gene3D" id="1.10.3730.20">
    <property type="match status" value="1"/>
</dbReference>
<keyword evidence="4 6" id="KW-1133">Transmembrane helix</keyword>
<dbReference type="GO" id="GO:0016020">
    <property type="term" value="C:membrane"/>
    <property type="evidence" value="ECO:0007669"/>
    <property type="project" value="UniProtKB-SubCell"/>
</dbReference>
<evidence type="ECO:0000256" key="6">
    <source>
        <dbReference type="SAM" id="Phobius"/>
    </source>
</evidence>
<dbReference type="InterPro" id="IPR000620">
    <property type="entry name" value="EamA_dom"/>
</dbReference>
<feature type="transmembrane region" description="Helical" evidence="6">
    <location>
        <begin position="131"/>
        <end position="150"/>
    </location>
</feature>
<evidence type="ECO:0000256" key="3">
    <source>
        <dbReference type="ARBA" id="ARBA00022692"/>
    </source>
</evidence>
<dbReference type="AlphaFoldDB" id="A0A1H2PQZ2"/>
<dbReference type="PANTHER" id="PTHR32322:SF2">
    <property type="entry name" value="EAMA DOMAIN-CONTAINING PROTEIN"/>
    <property type="match status" value="1"/>
</dbReference>
<evidence type="ECO:0000256" key="1">
    <source>
        <dbReference type="ARBA" id="ARBA00004141"/>
    </source>
</evidence>
<feature type="transmembrane region" description="Helical" evidence="6">
    <location>
        <begin position="233"/>
        <end position="251"/>
    </location>
</feature>
<protein>
    <submittedName>
        <fullName evidence="8">Permease of the drug/metabolite transporter (DMT) superfamily</fullName>
    </submittedName>
</protein>
<dbReference type="EMBL" id="FNLO01000006">
    <property type="protein sequence ID" value="SDV48872.1"/>
    <property type="molecule type" value="Genomic_DNA"/>
</dbReference>
<evidence type="ECO:0000313" key="8">
    <source>
        <dbReference type="EMBL" id="SDV48872.1"/>
    </source>
</evidence>
<dbReference type="PANTHER" id="PTHR32322">
    <property type="entry name" value="INNER MEMBRANE TRANSPORTER"/>
    <property type="match status" value="1"/>
</dbReference>
<evidence type="ECO:0000256" key="2">
    <source>
        <dbReference type="ARBA" id="ARBA00007362"/>
    </source>
</evidence>
<feature type="domain" description="EamA" evidence="7">
    <location>
        <begin position="167"/>
        <end position="302"/>
    </location>
</feature>
<proteinExistence type="inferred from homology"/>
<feature type="transmembrane region" description="Helical" evidence="6">
    <location>
        <begin position="260"/>
        <end position="280"/>
    </location>
</feature>
<dbReference type="OrthoDB" id="184388at2"/>
<dbReference type="SUPFAM" id="SSF103481">
    <property type="entry name" value="Multidrug resistance efflux transporter EmrE"/>
    <property type="match status" value="2"/>
</dbReference>
<name>A0A1H2PQZ2_9BURK</name>
<feature type="transmembrane region" description="Helical" evidence="6">
    <location>
        <begin position="74"/>
        <end position="94"/>
    </location>
</feature>
<feature type="transmembrane region" description="Helical" evidence="6">
    <location>
        <begin position="100"/>
        <end position="119"/>
    </location>
</feature>
<evidence type="ECO:0000256" key="5">
    <source>
        <dbReference type="ARBA" id="ARBA00023136"/>
    </source>
</evidence>
<feature type="domain" description="EamA" evidence="7">
    <location>
        <begin position="14"/>
        <end position="145"/>
    </location>
</feature>
<reference evidence="9" key="1">
    <citation type="submission" date="2016-09" db="EMBL/GenBank/DDBJ databases">
        <authorList>
            <person name="Varghese N."/>
            <person name="Submissions S."/>
        </authorList>
    </citation>
    <scope>NUCLEOTIDE SEQUENCE [LARGE SCALE GENOMIC DNA]</scope>
    <source>
        <strain evidence="9">JS23</strain>
    </source>
</reference>
<dbReference type="Proteomes" id="UP000243719">
    <property type="component" value="Unassembled WGS sequence"/>
</dbReference>
<dbReference type="RefSeq" id="WP_091908294.1">
    <property type="nucleotide sequence ID" value="NZ_FNLO01000006.1"/>
</dbReference>
<organism evidence="8 9">
    <name type="scientific">Chitinasiproducens palmae</name>
    <dbReference type="NCBI Taxonomy" id="1770053"/>
    <lineage>
        <taxon>Bacteria</taxon>
        <taxon>Pseudomonadati</taxon>
        <taxon>Pseudomonadota</taxon>
        <taxon>Betaproteobacteria</taxon>
        <taxon>Burkholderiales</taxon>
        <taxon>Burkholderiaceae</taxon>
        <taxon>Chitinasiproducens</taxon>
    </lineage>
</organism>
<comment type="similarity">
    <text evidence="2">Belongs to the EamA transporter family.</text>
</comment>
<dbReference type="Pfam" id="PF00892">
    <property type="entry name" value="EamA"/>
    <property type="match status" value="2"/>
</dbReference>